<dbReference type="EMBL" id="JADGJD010002498">
    <property type="protein sequence ID" value="KAJ3032251.1"/>
    <property type="molecule type" value="Genomic_DNA"/>
</dbReference>
<dbReference type="Proteomes" id="UP001212841">
    <property type="component" value="Unassembled WGS sequence"/>
</dbReference>
<feature type="transmembrane region" description="Helical" evidence="1">
    <location>
        <begin position="93"/>
        <end position="113"/>
    </location>
</feature>
<evidence type="ECO:0000313" key="3">
    <source>
        <dbReference type="Proteomes" id="UP001212841"/>
    </source>
</evidence>
<accession>A0AAD5S1K3</accession>
<organism evidence="2 3">
    <name type="scientific">Rhizophlyctis rosea</name>
    <dbReference type="NCBI Taxonomy" id="64517"/>
    <lineage>
        <taxon>Eukaryota</taxon>
        <taxon>Fungi</taxon>
        <taxon>Fungi incertae sedis</taxon>
        <taxon>Chytridiomycota</taxon>
        <taxon>Chytridiomycota incertae sedis</taxon>
        <taxon>Chytridiomycetes</taxon>
        <taxon>Rhizophlyctidales</taxon>
        <taxon>Rhizophlyctidaceae</taxon>
        <taxon>Rhizophlyctis</taxon>
    </lineage>
</organism>
<name>A0AAD5S1K3_9FUNG</name>
<comment type="caution">
    <text evidence="2">The sequence shown here is derived from an EMBL/GenBank/DDBJ whole genome shotgun (WGS) entry which is preliminary data.</text>
</comment>
<dbReference type="AlphaFoldDB" id="A0AAD5S1K3"/>
<keyword evidence="1" id="KW-0812">Transmembrane</keyword>
<feature type="transmembrane region" description="Helical" evidence="1">
    <location>
        <begin position="156"/>
        <end position="179"/>
    </location>
</feature>
<reference evidence="2" key="1">
    <citation type="submission" date="2020-05" db="EMBL/GenBank/DDBJ databases">
        <title>Phylogenomic resolution of chytrid fungi.</title>
        <authorList>
            <person name="Stajich J.E."/>
            <person name="Amses K."/>
            <person name="Simmons R."/>
            <person name="Seto K."/>
            <person name="Myers J."/>
            <person name="Bonds A."/>
            <person name="Quandt C.A."/>
            <person name="Barry K."/>
            <person name="Liu P."/>
            <person name="Grigoriev I."/>
            <person name="Longcore J.E."/>
            <person name="James T.Y."/>
        </authorList>
    </citation>
    <scope>NUCLEOTIDE SEQUENCE</scope>
    <source>
        <strain evidence="2">JEL0318</strain>
    </source>
</reference>
<gene>
    <name evidence="2" type="ORF">HK097_005316</name>
</gene>
<keyword evidence="3" id="KW-1185">Reference proteome</keyword>
<feature type="transmembrane region" description="Helical" evidence="1">
    <location>
        <begin position="17"/>
        <end position="37"/>
    </location>
</feature>
<feature type="transmembrane region" description="Helical" evidence="1">
    <location>
        <begin position="49"/>
        <end position="73"/>
    </location>
</feature>
<protein>
    <submittedName>
        <fullName evidence="2">Uncharacterized protein</fullName>
    </submittedName>
</protein>
<feature type="non-terminal residue" evidence="2">
    <location>
        <position position="1"/>
    </location>
</feature>
<keyword evidence="1" id="KW-0472">Membrane</keyword>
<evidence type="ECO:0000256" key="1">
    <source>
        <dbReference type="SAM" id="Phobius"/>
    </source>
</evidence>
<evidence type="ECO:0000313" key="2">
    <source>
        <dbReference type="EMBL" id="KAJ3032251.1"/>
    </source>
</evidence>
<keyword evidence="1" id="KW-1133">Transmembrane helix</keyword>
<proteinExistence type="predicted"/>
<sequence>MDPRQHPDRFLLSTQRLAVLHTIPTIIALVLSAHTIYRALRDYLPRRTLLTLCQLMLTLLSALTIVSSGFMYYFLRRPPTSGWQIGAERFAKIAKPCLILTFVGFLLCQQFRYSIVIPNRRKRDITLLAITLTMGTIYFLLSTLESMGLLTAITQAFFLVYSLGYFIFPFYVVIIDNIISIQILRTLLRVKQSLLALSTTPATTYISTSRPSTTRTPRHPLCKKVRF</sequence>
<feature type="transmembrane region" description="Helical" evidence="1">
    <location>
        <begin position="125"/>
        <end position="144"/>
    </location>
</feature>